<accession>A0A438H4T1</accession>
<dbReference type="AlphaFoldDB" id="A0A438H4T1"/>
<gene>
    <name evidence="1" type="ORF">CK203_049986</name>
</gene>
<comment type="caution">
    <text evidence="1">The sequence shown here is derived from an EMBL/GenBank/DDBJ whole genome shotgun (WGS) entry which is preliminary data.</text>
</comment>
<organism evidence="1 2">
    <name type="scientific">Vitis vinifera</name>
    <name type="common">Grape</name>
    <dbReference type="NCBI Taxonomy" id="29760"/>
    <lineage>
        <taxon>Eukaryota</taxon>
        <taxon>Viridiplantae</taxon>
        <taxon>Streptophyta</taxon>
        <taxon>Embryophyta</taxon>
        <taxon>Tracheophyta</taxon>
        <taxon>Spermatophyta</taxon>
        <taxon>Magnoliopsida</taxon>
        <taxon>eudicotyledons</taxon>
        <taxon>Gunneridae</taxon>
        <taxon>Pentapetalae</taxon>
        <taxon>rosids</taxon>
        <taxon>Vitales</taxon>
        <taxon>Vitaceae</taxon>
        <taxon>Viteae</taxon>
        <taxon>Vitis</taxon>
    </lineage>
</organism>
<proteinExistence type="predicted"/>
<evidence type="ECO:0000313" key="2">
    <source>
        <dbReference type="Proteomes" id="UP000288805"/>
    </source>
</evidence>
<protein>
    <submittedName>
        <fullName evidence="1">Uncharacterized protein</fullName>
    </submittedName>
</protein>
<name>A0A438H4T1_VITVI</name>
<evidence type="ECO:0000313" key="1">
    <source>
        <dbReference type="EMBL" id="RVW79586.1"/>
    </source>
</evidence>
<reference evidence="1 2" key="1">
    <citation type="journal article" date="2018" name="PLoS Genet.">
        <title>Population sequencing reveals clonal diversity and ancestral inbreeding in the grapevine cultivar Chardonnay.</title>
        <authorList>
            <person name="Roach M.J."/>
            <person name="Johnson D.L."/>
            <person name="Bohlmann J."/>
            <person name="van Vuuren H.J."/>
            <person name="Jones S.J."/>
            <person name="Pretorius I.S."/>
            <person name="Schmidt S.A."/>
            <person name="Borneman A.R."/>
        </authorList>
    </citation>
    <scope>NUCLEOTIDE SEQUENCE [LARGE SCALE GENOMIC DNA]</scope>
    <source>
        <strain evidence="2">cv. Chardonnay</strain>
        <tissue evidence="1">Leaf</tissue>
    </source>
</reference>
<dbReference type="Proteomes" id="UP000288805">
    <property type="component" value="Unassembled WGS sequence"/>
</dbReference>
<sequence>MQLMDRQQYRIRDFEQMVLRYKVDCIPPVVEPVAAATDVKV</sequence>
<dbReference type="EMBL" id="QGNW01000278">
    <property type="protein sequence ID" value="RVW79586.1"/>
    <property type="molecule type" value="Genomic_DNA"/>
</dbReference>